<dbReference type="InterPro" id="IPR005119">
    <property type="entry name" value="LysR_subst-bd"/>
</dbReference>
<proteinExistence type="inferred from homology"/>
<dbReference type="Pfam" id="PF00126">
    <property type="entry name" value="HTH_1"/>
    <property type="match status" value="1"/>
</dbReference>
<organism evidence="6 7">
    <name type="scientific">Nocardioides marmoriginsengisoli</name>
    <dbReference type="NCBI Taxonomy" id="661483"/>
    <lineage>
        <taxon>Bacteria</taxon>
        <taxon>Bacillati</taxon>
        <taxon>Actinomycetota</taxon>
        <taxon>Actinomycetes</taxon>
        <taxon>Propionibacteriales</taxon>
        <taxon>Nocardioidaceae</taxon>
        <taxon>Nocardioides</taxon>
    </lineage>
</organism>
<evidence type="ECO:0000256" key="4">
    <source>
        <dbReference type="ARBA" id="ARBA00023163"/>
    </source>
</evidence>
<feature type="domain" description="HTH lysR-type" evidence="5">
    <location>
        <begin position="1"/>
        <end position="58"/>
    </location>
</feature>
<evidence type="ECO:0000313" key="7">
    <source>
        <dbReference type="Proteomes" id="UP000267128"/>
    </source>
</evidence>
<dbReference type="GO" id="GO:0003700">
    <property type="term" value="F:DNA-binding transcription factor activity"/>
    <property type="evidence" value="ECO:0007669"/>
    <property type="project" value="InterPro"/>
</dbReference>
<dbReference type="PANTHER" id="PTHR30126:SF39">
    <property type="entry name" value="HTH-TYPE TRANSCRIPTIONAL REGULATOR CYSL"/>
    <property type="match status" value="1"/>
</dbReference>
<comment type="similarity">
    <text evidence="1">Belongs to the LysR transcriptional regulatory family.</text>
</comment>
<dbReference type="SUPFAM" id="SSF46785">
    <property type="entry name" value="Winged helix' DNA-binding domain"/>
    <property type="match status" value="1"/>
</dbReference>
<dbReference type="InterPro" id="IPR036388">
    <property type="entry name" value="WH-like_DNA-bd_sf"/>
</dbReference>
<evidence type="ECO:0000259" key="5">
    <source>
        <dbReference type="PROSITE" id="PS50931"/>
    </source>
</evidence>
<evidence type="ECO:0000256" key="1">
    <source>
        <dbReference type="ARBA" id="ARBA00009437"/>
    </source>
</evidence>
<keyword evidence="2" id="KW-0805">Transcription regulation</keyword>
<dbReference type="InterPro" id="IPR000847">
    <property type="entry name" value="LysR_HTH_N"/>
</dbReference>
<sequence length="294" mass="31338">MNIQQLRYVVMTADRGSMTAAAAALYVAQPALSRAIRLLERELDVVLFARSGRGVVLTVDGEAFLVGARKVLRTLDELRGVGEATSRDAQLVIAATPTLQASMAVPILALLQQQGIAVPTRLIGAGDAREVHELVGTGRADLGICDQAIESDLVAVPLGVAEILLVSPPELEAPDPITVAQLSGLPLVLPTSGTDRRAAFDRFFEACGCVPEVAIESDERSVWLEAVLSGLASCIWHSVDSLRAPLREFSVRKFDPPMFQELSVVHRGADDAPAMLLLLDVIREFAALRASSAA</sequence>
<comment type="caution">
    <text evidence="6">The sequence shown here is derived from an EMBL/GenBank/DDBJ whole genome shotgun (WGS) entry which is preliminary data.</text>
</comment>
<protein>
    <submittedName>
        <fullName evidence="6">LysR family transcriptional regulator</fullName>
    </submittedName>
</protein>
<keyword evidence="4" id="KW-0804">Transcription</keyword>
<dbReference type="CDD" id="cd05466">
    <property type="entry name" value="PBP2_LTTR_substrate"/>
    <property type="match status" value="1"/>
</dbReference>
<evidence type="ECO:0000256" key="3">
    <source>
        <dbReference type="ARBA" id="ARBA00023125"/>
    </source>
</evidence>
<keyword evidence="3" id="KW-0238">DNA-binding</keyword>
<dbReference type="Gene3D" id="3.40.190.290">
    <property type="match status" value="1"/>
</dbReference>
<dbReference type="PROSITE" id="PS50931">
    <property type="entry name" value="HTH_LYSR"/>
    <property type="match status" value="1"/>
</dbReference>
<name>A0A3N0CPH9_9ACTN</name>
<dbReference type="AlphaFoldDB" id="A0A3N0CPH9"/>
<evidence type="ECO:0000313" key="6">
    <source>
        <dbReference type="EMBL" id="RNL65201.1"/>
    </source>
</evidence>
<dbReference type="SUPFAM" id="SSF53850">
    <property type="entry name" value="Periplasmic binding protein-like II"/>
    <property type="match status" value="1"/>
</dbReference>
<accession>A0A3N0CPH9</accession>
<dbReference type="Gene3D" id="1.10.10.10">
    <property type="entry name" value="Winged helix-like DNA-binding domain superfamily/Winged helix DNA-binding domain"/>
    <property type="match status" value="1"/>
</dbReference>
<keyword evidence="7" id="KW-1185">Reference proteome</keyword>
<dbReference type="PANTHER" id="PTHR30126">
    <property type="entry name" value="HTH-TYPE TRANSCRIPTIONAL REGULATOR"/>
    <property type="match status" value="1"/>
</dbReference>
<dbReference type="GO" id="GO:0000976">
    <property type="term" value="F:transcription cis-regulatory region binding"/>
    <property type="evidence" value="ECO:0007669"/>
    <property type="project" value="TreeGrafter"/>
</dbReference>
<dbReference type="FunFam" id="1.10.10.10:FF:000001">
    <property type="entry name" value="LysR family transcriptional regulator"/>
    <property type="match status" value="1"/>
</dbReference>
<reference evidence="6 7" key="1">
    <citation type="submission" date="2018-11" db="EMBL/GenBank/DDBJ databases">
        <authorList>
            <person name="Li F."/>
        </authorList>
    </citation>
    <scope>NUCLEOTIDE SEQUENCE [LARGE SCALE GENOMIC DNA]</scope>
    <source>
        <strain evidence="6 7">Gsoil 097</strain>
    </source>
</reference>
<evidence type="ECO:0000256" key="2">
    <source>
        <dbReference type="ARBA" id="ARBA00023015"/>
    </source>
</evidence>
<dbReference type="Proteomes" id="UP000267128">
    <property type="component" value="Unassembled WGS sequence"/>
</dbReference>
<dbReference type="OrthoDB" id="3181812at2"/>
<gene>
    <name evidence="6" type="ORF">EFK50_04345</name>
</gene>
<dbReference type="InterPro" id="IPR036390">
    <property type="entry name" value="WH_DNA-bd_sf"/>
</dbReference>
<dbReference type="Pfam" id="PF03466">
    <property type="entry name" value="LysR_substrate"/>
    <property type="match status" value="1"/>
</dbReference>
<dbReference type="PRINTS" id="PR00039">
    <property type="entry name" value="HTHLYSR"/>
</dbReference>
<dbReference type="EMBL" id="RJSE01000003">
    <property type="protein sequence ID" value="RNL65201.1"/>
    <property type="molecule type" value="Genomic_DNA"/>
</dbReference>
<dbReference type="RefSeq" id="WP_123226304.1">
    <property type="nucleotide sequence ID" value="NZ_RJSE01000003.1"/>
</dbReference>